<evidence type="ECO:0000256" key="4">
    <source>
        <dbReference type="PROSITE-ProRule" id="PRU00723"/>
    </source>
</evidence>
<evidence type="ECO:0000313" key="7">
    <source>
        <dbReference type="Proteomes" id="UP001497522"/>
    </source>
</evidence>
<evidence type="ECO:0000256" key="1">
    <source>
        <dbReference type="ARBA" id="ARBA00022723"/>
    </source>
</evidence>
<dbReference type="PANTHER" id="PTHR38160:SF1">
    <property type="entry name" value="ZINC FINGER CCCH DOMAIN-CONTAINING PROTEIN 40"/>
    <property type="match status" value="1"/>
</dbReference>
<feature type="zinc finger region" description="C3H1-type" evidence="4">
    <location>
        <begin position="11"/>
        <end position="38"/>
    </location>
</feature>
<dbReference type="Gene3D" id="4.10.1000.10">
    <property type="entry name" value="Zinc finger, CCCH-type"/>
    <property type="match status" value="1"/>
</dbReference>
<dbReference type="SUPFAM" id="SSF90229">
    <property type="entry name" value="CCCH zinc finger"/>
    <property type="match status" value="1"/>
</dbReference>
<feature type="domain" description="C3H1-type" evidence="5">
    <location>
        <begin position="11"/>
        <end position="38"/>
    </location>
</feature>
<dbReference type="Proteomes" id="UP001497522">
    <property type="component" value="Chromosome 3"/>
</dbReference>
<keyword evidence="2 4" id="KW-0863">Zinc-finger</keyword>
<reference evidence="6" key="1">
    <citation type="submission" date="2024-03" db="EMBL/GenBank/DDBJ databases">
        <authorList>
            <consortium name="ELIXIR-Norway"/>
            <consortium name="Elixir Norway"/>
        </authorList>
    </citation>
    <scope>NUCLEOTIDE SEQUENCE</scope>
</reference>
<evidence type="ECO:0000313" key="6">
    <source>
        <dbReference type="EMBL" id="CAK9873132.1"/>
    </source>
</evidence>
<dbReference type="PANTHER" id="PTHR38160">
    <property type="entry name" value="ZINC FINGER CCCH DOMAIN-CONTAINING PROTEIN 40"/>
    <property type="match status" value="1"/>
</dbReference>
<proteinExistence type="predicted"/>
<gene>
    <name evidence="6" type="ORF">CSSPJE1EN2_LOCUS15702</name>
</gene>
<keyword evidence="3 4" id="KW-0862">Zinc</keyword>
<dbReference type="EMBL" id="OZ023704">
    <property type="protein sequence ID" value="CAK9873132.1"/>
    <property type="molecule type" value="Genomic_DNA"/>
</dbReference>
<organism evidence="6 7">
    <name type="scientific">Sphagnum jensenii</name>
    <dbReference type="NCBI Taxonomy" id="128206"/>
    <lineage>
        <taxon>Eukaryota</taxon>
        <taxon>Viridiplantae</taxon>
        <taxon>Streptophyta</taxon>
        <taxon>Embryophyta</taxon>
        <taxon>Bryophyta</taxon>
        <taxon>Sphagnophytina</taxon>
        <taxon>Sphagnopsida</taxon>
        <taxon>Sphagnales</taxon>
        <taxon>Sphagnaceae</taxon>
        <taxon>Sphagnum</taxon>
    </lineage>
</organism>
<name>A0ABP1BCZ2_9BRYO</name>
<evidence type="ECO:0000256" key="2">
    <source>
        <dbReference type="ARBA" id="ARBA00022771"/>
    </source>
</evidence>
<dbReference type="InterPro" id="IPR045868">
    <property type="entry name" value="Znf_C3H13/40"/>
</dbReference>
<accession>A0ABP1BCZ2</accession>
<dbReference type="PROSITE" id="PS50103">
    <property type="entry name" value="ZF_C3H1"/>
    <property type="match status" value="1"/>
</dbReference>
<evidence type="ECO:0000259" key="5">
    <source>
        <dbReference type="PROSITE" id="PS50103"/>
    </source>
</evidence>
<dbReference type="InterPro" id="IPR036855">
    <property type="entry name" value="Znf_CCCH_sf"/>
</dbReference>
<keyword evidence="7" id="KW-1185">Reference proteome</keyword>
<evidence type="ECO:0000256" key="3">
    <source>
        <dbReference type="ARBA" id="ARBA00022833"/>
    </source>
</evidence>
<dbReference type="InterPro" id="IPR000571">
    <property type="entry name" value="Znf_CCCH"/>
</dbReference>
<sequence>MPYTMPYSRDPYKTKMCSLYMQRGHCPRQSCSFAHGESELRKLPGCYDRGGDLRNTLDRRRSPSYQRERGHHWSYDHRLTHHDRVASSTTKYSCQWIRRDIKKHPDATEPHLSDVSGPIDGAEDVAVDEANDKAGSSSISTNSQEVLEEQLQEVLSHNKTLLTQKVTLEHSIEGKVLETTELSNKIALLETQLASTHDVCKGLASKTKKFVKVYKAFFRSQEELKRSQAKLMKLVDDTSGDSGPKLDMDVDYVENHTTNNEHPIHGVPTNNQINHRLTTEGPHMVKQENEANNSNHLSSTIEVPVLMEAGQPCKLTTAQERRRALLQKALQQGNLSLKTSDGRDGNTPDHKMSCVFSLNGEFRGDPLPSTATRVNHVGVSLTPRS</sequence>
<keyword evidence="1 4" id="KW-0479">Metal-binding</keyword>
<protein>
    <recommendedName>
        <fullName evidence="5">C3H1-type domain-containing protein</fullName>
    </recommendedName>
</protein>